<dbReference type="InterPro" id="IPR011704">
    <property type="entry name" value="ATPase_dyneun-rel_AAA"/>
</dbReference>
<dbReference type="InterPro" id="IPR050764">
    <property type="entry name" value="CbbQ/NirQ/NorQ/GpvN"/>
</dbReference>
<keyword evidence="3" id="KW-1185">Reference proteome</keyword>
<name>A0A6L6WF53_9RHOB</name>
<feature type="domain" description="AAA+ ATPase" evidence="1">
    <location>
        <begin position="35"/>
        <end position="213"/>
    </location>
</feature>
<dbReference type="PANTHER" id="PTHR42759:SF1">
    <property type="entry name" value="MAGNESIUM-CHELATASE SUBUNIT CHLD"/>
    <property type="match status" value="1"/>
</dbReference>
<dbReference type="GO" id="GO:0016887">
    <property type="term" value="F:ATP hydrolysis activity"/>
    <property type="evidence" value="ECO:0007669"/>
    <property type="project" value="InterPro"/>
</dbReference>
<evidence type="ECO:0000259" key="1">
    <source>
        <dbReference type="SMART" id="SM00382"/>
    </source>
</evidence>
<proteinExistence type="predicted"/>
<sequence length="302" mass="33400">MMQAQSIDQVQAMLTEQGYVCGRALATVVFLSLRLGRPLFLEGEAGVGKTEIAKALAAGLNRRLIRLQCYEGLDASSAVYEWNFPAQMVAIRTAEAAGGANRGDLQAELFSDEFLIERPLLQAMRPDETGSPVLLIDELDRTDEPFEAFLLEALSDFQVTIPELGTIKAPEPPIVILTSNRTREVHDALKRRCLYHWVDYPDFAREVAILQSRAPEASAQLSREVVAFVQALRTEDLFKKPGVAETIDWANCLLALDVIDLSPEVISDTLGAILKYQDDITKLQGTEAKRILDQARASLEVV</sequence>
<dbReference type="AlphaFoldDB" id="A0A6L6WF53"/>
<accession>A0A6L6WF53</accession>
<protein>
    <submittedName>
        <fullName evidence="2">AAA domain-containing protein</fullName>
    </submittedName>
</protein>
<dbReference type="RefSeq" id="WP_157022165.1">
    <property type="nucleotide sequence ID" value="NZ_WQLV01000004.1"/>
</dbReference>
<dbReference type="CDD" id="cd00009">
    <property type="entry name" value="AAA"/>
    <property type="match status" value="1"/>
</dbReference>
<dbReference type="InterPro" id="IPR027417">
    <property type="entry name" value="P-loop_NTPase"/>
</dbReference>
<dbReference type="GO" id="GO:0005524">
    <property type="term" value="F:ATP binding"/>
    <property type="evidence" value="ECO:0007669"/>
    <property type="project" value="InterPro"/>
</dbReference>
<dbReference type="EMBL" id="WQLV01000004">
    <property type="protein sequence ID" value="MVO15918.1"/>
    <property type="molecule type" value="Genomic_DNA"/>
</dbReference>
<dbReference type="SUPFAM" id="SSF52540">
    <property type="entry name" value="P-loop containing nucleoside triphosphate hydrolases"/>
    <property type="match status" value="1"/>
</dbReference>
<organism evidence="2 3">
    <name type="scientific">Parasedimentitalea huanghaiensis</name>
    <dbReference type="NCBI Taxonomy" id="2682100"/>
    <lineage>
        <taxon>Bacteria</taxon>
        <taxon>Pseudomonadati</taxon>
        <taxon>Pseudomonadota</taxon>
        <taxon>Alphaproteobacteria</taxon>
        <taxon>Rhodobacterales</taxon>
        <taxon>Paracoccaceae</taxon>
        <taxon>Parasedimentitalea</taxon>
    </lineage>
</organism>
<dbReference type="Proteomes" id="UP000478892">
    <property type="component" value="Unassembled WGS sequence"/>
</dbReference>
<dbReference type="PANTHER" id="PTHR42759">
    <property type="entry name" value="MOXR FAMILY PROTEIN"/>
    <property type="match status" value="1"/>
</dbReference>
<comment type="caution">
    <text evidence="2">The sequence shown here is derived from an EMBL/GenBank/DDBJ whole genome shotgun (WGS) entry which is preliminary data.</text>
</comment>
<dbReference type="Pfam" id="PF07728">
    <property type="entry name" value="AAA_5"/>
    <property type="match status" value="1"/>
</dbReference>
<reference evidence="2 3" key="1">
    <citation type="submission" date="2019-12" db="EMBL/GenBank/DDBJ databases">
        <authorList>
            <person name="Zhang Y.-J."/>
        </authorList>
    </citation>
    <scope>NUCLEOTIDE SEQUENCE [LARGE SCALE GENOMIC DNA]</scope>
    <source>
        <strain evidence="2 3">CY05</strain>
    </source>
</reference>
<evidence type="ECO:0000313" key="2">
    <source>
        <dbReference type="EMBL" id="MVO15918.1"/>
    </source>
</evidence>
<evidence type="ECO:0000313" key="3">
    <source>
        <dbReference type="Proteomes" id="UP000478892"/>
    </source>
</evidence>
<dbReference type="SMART" id="SM00382">
    <property type="entry name" value="AAA"/>
    <property type="match status" value="1"/>
</dbReference>
<dbReference type="InterPro" id="IPR003593">
    <property type="entry name" value="AAA+_ATPase"/>
</dbReference>
<dbReference type="Gene3D" id="3.40.50.300">
    <property type="entry name" value="P-loop containing nucleotide triphosphate hydrolases"/>
    <property type="match status" value="1"/>
</dbReference>
<gene>
    <name evidence="2" type="ORF">GO984_08855</name>
</gene>